<dbReference type="AlphaFoldDB" id="A0A329UPK3"/>
<evidence type="ECO:0000313" key="1">
    <source>
        <dbReference type="EMBL" id="RAW63530.1"/>
    </source>
</evidence>
<protein>
    <submittedName>
        <fullName evidence="1">Uncharacterized protein</fullName>
    </submittedName>
</protein>
<name>A0A329UPK3_9FIRM</name>
<dbReference type="EMBL" id="PRLC01000001">
    <property type="protein sequence ID" value="RAW63530.1"/>
    <property type="molecule type" value="Genomic_DNA"/>
</dbReference>
<keyword evidence="2" id="KW-1185">Reference proteome</keyword>
<proteinExistence type="predicted"/>
<organism evidence="1 2">
    <name type="scientific">Faecalibacterium hattorii</name>
    <dbReference type="NCBI Taxonomy" id="2935520"/>
    <lineage>
        <taxon>Bacteria</taxon>
        <taxon>Bacillati</taxon>
        <taxon>Bacillota</taxon>
        <taxon>Clostridia</taxon>
        <taxon>Eubacteriales</taxon>
        <taxon>Oscillospiraceae</taxon>
        <taxon>Faecalibacterium</taxon>
    </lineage>
</organism>
<sequence length="74" mass="9065">MYNHDYYATLDQAMVKLLKHTALNGLRTLNAIAMYLFMQPTRLCEYIRYRIQLERDYQRETEIRFENLKQHGHI</sequence>
<dbReference type="Proteomes" id="UP000250429">
    <property type="component" value="Unassembled WGS sequence"/>
</dbReference>
<evidence type="ECO:0000313" key="2">
    <source>
        <dbReference type="Proteomes" id="UP000250429"/>
    </source>
</evidence>
<comment type="caution">
    <text evidence="1">The sequence shown here is derived from an EMBL/GenBank/DDBJ whole genome shotgun (WGS) entry which is preliminary data.</text>
</comment>
<accession>A0A329UPK3</accession>
<reference evidence="1 2" key="1">
    <citation type="submission" date="2018-02" db="EMBL/GenBank/DDBJ databases">
        <title>Complete genome sequencing of Faecalibacterium prausnitzii strains isolated from the human gut.</title>
        <authorList>
            <person name="Fitzgerald B.C."/>
            <person name="Shkoporov A.N."/>
            <person name="Ross P.R."/>
            <person name="Hill C."/>
        </authorList>
    </citation>
    <scope>NUCLEOTIDE SEQUENCE [LARGE SCALE GENOMIC DNA]</scope>
    <source>
        <strain evidence="1 2">APC922/41-1</strain>
    </source>
</reference>
<gene>
    <name evidence="1" type="ORF">C4N23_00500</name>
</gene>
<dbReference type="RefSeq" id="WP_112143293.1">
    <property type="nucleotide sequence ID" value="NZ_PRLC01000001.1"/>
</dbReference>